<reference evidence="2 3" key="1">
    <citation type="submission" date="2016-10" db="EMBL/GenBank/DDBJ databases">
        <authorList>
            <person name="de Groot N.N."/>
        </authorList>
    </citation>
    <scope>NUCLEOTIDE SEQUENCE [LARGE SCALE GENOMIC DNA]</scope>
    <source>
        <strain evidence="2 3">CGMCC 4.7037</strain>
    </source>
</reference>
<name>A0A1H5W9G9_9ACTN</name>
<keyword evidence="1" id="KW-1133">Transmembrane helix</keyword>
<keyword evidence="1" id="KW-0812">Transmembrane</keyword>
<feature type="transmembrane region" description="Helical" evidence="1">
    <location>
        <begin position="76"/>
        <end position="106"/>
    </location>
</feature>
<dbReference type="AlphaFoldDB" id="A0A1H5W9G9"/>
<proteinExistence type="predicted"/>
<gene>
    <name evidence="2" type="ORF">SAMN05444920_1011117</name>
</gene>
<evidence type="ECO:0000313" key="3">
    <source>
        <dbReference type="Proteomes" id="UP000236732"/>
    </source>
</evidence>
<organism evidence="2 3">
    <name type="scientific">Nonomuraea solani</name>
    <dbReference type="NCBI Taxonomy" id="1144553"/>
    <lineage>
        <taxon>Bacteria</taxon>
        <taxon>Bacillati</taxon>
        <taxon>Actinomycetota</taxon>
        <taxon>Actinomycetes</taxon>
        <taxon>Streptosporangiales</taxon>
        <taxon>Streptosporangiaceae</taxon>
        <taxon>Nonomuraea</taxon>
    </lineage>
</organism>
<protein>
    <submittedName>
        <fullName evidence="2">Uncharacterized protein</fullName>
    </submittedName>
</protein>
<keyword evidence="3" id="KW-1185">Reference proteome</keyword>
<evidence type="ECO:0000313" key="2">
    <source>
        <dbReference type="EMBL" id="SEF96030.1"/>
    </source>
</evidence>
<sequence length="142" mass="14957">MIACRPSRPPWTVDLLMVTGLSAAGVLLPRDLVAAPSADRLLDVVYATAPVGHPGVRAVTRAEWARGLETTDSFSVAFASLLVAMCVAYTALSIVNTLVTATFALLRLLGLTRAQVLGLGATLVPAWVTLRARPVHLVAGRE</sequence>
<dbReference type="Proteomes" id="UP000236732">
    <property type="component" value="Unassembled WGS sequence"/>
</dbReference>
<evidence type="ECO:0000256" key="1">
    <source>
        <dbReference type="SAM" id="Phobius"/>
    </source>
</evidence>
<dbReference type="EMBL" id="FNVT01000001">
    <property type="protein sequence ID" value="SEF96030.1"/>
    <property type="molecule type" value="Genomic_DNA"/>
</dbReference>
<keyword evidence="1" id="KW-0472">Membrane</keyword>
<accession>A0A1H5W9G9</accession>